<name>A0A2M4CEB5_9DIPT</name>
<reference evidence="1" key="1">
    <citation type="submission" date="2018-01" db="EMBL/GenBank/DDBJ databases">
        <title>An insight into the sialome of Amazonian anophelines.</title>
        <authorList>
            <person name="Ribeiro J.M."/>
            <person name="Scarpassa V."/>
            <person name="Calvo E."/>
        </authorList>
    </citation>
    <scope>NUCLEOTIDE SEQUENCE</scope>
    <source>
        <tissue evidence="1">Salivary glands</tissue>
    </source>
</reference>
<protein>
    <submittedName>
        <fullName evidence="1">Putative secreted protein</fullName>
    </submittedName>
</protein>
<dbReference type="EMBL" id="GGFJ01014512">
    <property type="protein sequence ID" value="MBW63653.1"/>
    <property type="molecule type" value="Transcribed_RNA"/>
</dbReference>
<evidence type="ECO:0000313" key="1">
    <source>
        <dbReference type="EMBL" id="MBW63653.1"/>
    </source>
</evidence>
<dbReference type="AlphaFoldDB" id="A0A2M4CEB5"/>
<proteinExistence type="predicted"/>
<organism evidence="1">
    <name type="scientific">Anopheles marajoara</name>
    <dbReference type="NCBI Taxonomy" id="58244"/>
    <lineage>
        <taxon>Eukaryota</taxon>
        <taxon>Metazoa</taxon>
        <taxon>Ecdysozoa</taxon>
        <taxon>Arthropoda</taxon>
        <taxon>Hexapoda</taxon>
        <taxon>Insecta</taxon>
        <taxon>Pterygota</taxon>
        <taxon>Neoptera</taxon>
        <taxon>Endopterygota</taxon>
        <taxon>Diptera</taxon>
        <taxon>Nematocera</taxon>
        <taxon>Culicoidea</taxon>
        <taxon>Culicidae</taxon>
        <taxon>Anophelinae</taxon>
        <taxon>Anopheles</taxon>
    </lineage>
</organism>
<sequence length="70" mass="7292">MNCLPLVVGCCLEVLAVHKLVSGTSTPAVTSSLLFRAPASAKSGFGFTKRTVPVALEALSAGSRFSDFLY</sequence>
<accession>A0A2M4CEB5</accession>